<evidence type="ECO:0000259" key="2">
    <source>
        <dbReference type="Pfam" id="PF02272"/>
    </source>
</evidence>
<protein>
    <submittedName>
        <fullName evidence="3">Bifunctional oligoribonuclease/PAP phosphatase NrnA</fullName>
    </submittedName>
</protein>
<dbReference type="Proteomes" id="UP000276568">
    <property type="component" value="Unassembled WGS sequence"/>
</dbReference>
<dbReference type="Pfam" id="PF01368">
    <property type="entry name" value="DHH"/>
    <property type="match status" value="1"/>
</dbReference>
<proteinExistence type="predicted"/>
<dbReference type="InterPro" id="IPR038763">
    <property type="entry name" value="DHH_sf"/>
</dbReference>
<dbReference type="OrthoDB" id="9803668at2"/>
<gene>
    <name evidence="3" type="ORF">EDX97_09255</name>
</gene>
<dbReference type="PANTHER" id="PTHR47618">
    <property type="entry name" value="BIFUNCTIONAL OLIGORIBONUCLEASE AND PAP PHOSPHATASE NRNA"/>
    <property type="match status" value="1"/>
</dbReference>
<comment type="caution">
    <text evidence="3">The sequence shown here is derived from an EMBL/GenBank/DDBJ whole genome shotgun (WGS) entry which is preliminary data.</text>
</comment>
<dbReference type="AlphaFoldDB" id="A0A3N0I0E4"/>
<dbReference type="Pfam" id="PF02272">
    <property type="entry name" value="DHHA1"/>
    <property type="match status" value="1"/>
</dbReference>
<sequence>MVNKILQAIDAHDKIALFRHEYPDMDAIGSQLGFKTIIETQYPKKDVRAFGGMSEAASHFVNDMDHAQDDWFDGALAIILDTSNAARVDDQRYQLASASIRIDHHVPVEHFCDIEYIDEKATATCELLALGLDALHISIPKSAAQMLYSGLIADSIRFTIGTVRPETMKAAGYLIGQGVDVIQCEEDNFATNYSDYAYETKVREKATREGNAFVAIMEPEDYAPLTFSQAKEKVYVLSGIREITCWGLFTRMEDGIHYAASLRSKRKDVRQIATAFHGGGHVCAAGIKNLTREQVDEIVKQLKQLSLE</sequence>
<dbReference type="InterPro" id="IPR001667">
    <property type="entry name" value="DDH_dom"/>
</dbReference>
<reference evidence="3 4" key="1">
    <citation type="submission" date="2018-11" db="EMBL/GenBank/DDBJ databases">
        <title>Clostridium sp. nov., a member of the family Erysipelotrichaceae isolated from pig faeces.</title>
        <authorList>
            <person name="Chang Y.-H."/>
        </authorList>
    </citation>
    <scope>NUCLEOTIDE SEQUENCE [LARGE SCALE GENOMIC DNA]</scope>
    <source>
        <strain evidence="3 4">YH-panp20</strain>
    </source>
</reference>
<dbReference type="SUPFAM" id="SSF64182">
    <property type="entry name" value="DHH phosphoesterases"/>
    <property type="match status" value="1"/>
</dbReference>
<name>A0A3N0I0E4_9FIRM</name>
<organism evidence="3 4">
    <name type="scientific">Absicoccus porci</name>
    <dbReference type="NCBI Taxonomy" id="2486576"/>
    <lineage>
        <taxon>Bacteria</taxon>
        <taxon>Bacillati</taxon>
        <taxon>Bacillota</taxon>
        <taxon>Erysipelotrichia</taxon>
        <taxon>Erysipelotrichales</taxon>
        <taxon>Erysipelotrichaceae</taxon>
        <taxon>Absicoccus</taxon>
    </lineage>
</organism>
<dbReference type="InterPro" id="IPR003156">
    <property type="entry name" value="DHHA1_dom"/>
</dbReference>
<dbReference type="RefSeq" id="WP_128520866.1">
    <property type="nucleotide sequence ID" value="NZ_JALFCT010000016.1"/>
</dbReference>
<dbReference type="Gene3D" id="3.10.310.30">
    <property type="match status" value="1"/>
</dbReference>
<evidence type="ECO:0000259" key="1">
    <source>
        <dbReference type="Pfam" id="PF01368"/>
    </source>
</evidence>
<evidence type="ECO:0000313" key="4">
    <source>
        <dbReference type="Proteomes" id="UP000276568"/>
    </source>
</evidence>
<keyword evidence="4" id="KW-1185">Reference proteome</keyword>
<evidence type="ECO:0000313" key="3">
    <source>
        <dbReference type="EMBL" id="RNM29802.1"/>
    </source>
</evidence>
<dbReference type="InterPro" id="IPR051319">
    <property type="entry name" value="Oligoribo/pAp-PDE_c-di-AMP_PDE"/>
</dbReference>
<dbReference type="PANTHER" id="PTHR47618:SF1">
    <property type="entry name" value="BIFUNCTIONAL OLIGORIBONUCLEASE AND PAP PHOSPHATASE NRNA"/>
    <property type="match status" value="1"/>
</dbReference>
<dbReference type="EMBL" id="RJQC01000003">
    <property type="protein sequence ID" value="RNM29802.1"/>
    <property type="molecule type" value="Genomic_DNA"/>
</dbReference>
<feature type="domain" description="DDH" evidence="1">
    <location>
        <begin position="14"/>
        <end position="150"/>
    </location>
</feature>
<feature type="domain" description="DHHA1" evidence="2">
    <location>
        <begin position="237"/>
        <end position="304"/>
    </location>
</feature>
<accession>A0A3N0I0E4</accession>
<dbReference type="Gene3D" id="3.90.1640.10">
    <property type="entry name" value="inorganic pyrophosphatase (n-terminal core)"/>
    <property type="match status" value="1"/>
</dbReference>
<dbReference type="GO" id="GO:0003676">
    <property type="term" value="F:nucleic acid binding"/>
    <property type="evidence" value="ECO:0007669"/>
    <property type="project" value="InterPro"/>
</dbReference>